<keyword evidence="15" id="KW-1185">Reference proteome</keyword>
<evidence type="ECO:0000259" key="12">
    <source>
        <dbReference type="Pfam" id="PF12019"/>
    </source>
</evidence>
<dbReference type="Proteomes" id="UP000186599">
    <property type="component" value="Unassembled WGS sequence"/>
</dbReference>
<evidence type="ECO:0000256" key="8">
    <source>
        <dbReference type="ARBA" id="ARBA00023136"/>
    </source>
</evidence>
<keyword evidence="6 11" id="KW-0812">Transmembrane</keyword>
<evidence type="ECO:0000256" key="4">
    <source>
        <dbReference type="ARBA" id="ARBA00022481"/>
    </source>
</evidence>
<dbReference type="EMBL" id="FOGN01000001">
    <property type="protein sequence ID" value="SER48575.1"/>
    <property type="molecule type" value="Genomic_DNA"/>
</dbReference>
<dbReference type="GO" id="GO:0015627">
    <property type="term" value="C:type II protein secretion system complex"/>
    <property type="evidence" value="ECO:0007669"/>
    <property type="project" value="InterPro"/>
</dbReference>
<dbReference type="Pfam" id="PF07963">
    <property type="entry name" value="N_methyl"/>
    <property type="match status" value="1"/>
</dbReference>
<feature type="transmembrane region" description="Helical" evidence="11">
    <location>
        <begin position="12"/>
        <end position="34"/>
    </location>
</feature>
<dbReference type="Proteomes" id="UP000186904">
    <property type="component" value="Unassembled WGS sequence"/>
</dbReference>
<evidence type="ECO:0000256" key="5">
    <source>
        <dbReference type="ARBA" id="ARBA00022519"/>
    </source>
</evidence>
<dbReference type="STRING" id="653930.SAMN05216589_0700"/>
<dbReference type="NCBIfam" id="TIGR02532">
    <property type="entry name" value="IV_pilin_GFxxxE"/>
    <property type="match status" value="1"/>
</dbReference>
<keyword evidence="5" id="KW-0997">Cell inner membrane</keyword>
<dbReference type="InterPro" id="IPR022346">
    <property type="entry name" value="T2SS_GspH"/>
</dbReference>
<evidence type="ECO:0000313" key="14">
    <source>
        <dbReference type="EMBL" id="SFL72839.1"/>
    </source>
</evidence>
<evidence type="ECO:0000256" key="7">
    <source>
        <dbReference type="ARBA" id="ARBA00022989"/>
    </source>
</evidence>
<keyword evidence="3" id="KW-1003">Cell membrane</keyword>
<dbReference type="RefSeq" id="WP_074777807.1">
    <property type="nucleotide sequence ID" value="NZ_FOGN01000001.1"/>
</dbReference>
<dbReference type="Gene3D" id="3.55.40.10">
    <property type="entry name" value="minor pseudopilin epsh domain"/>
    <property type="match status" value="1"/>
</dbReference>
<dbReference type="InterPro" id="IPR012902">
    <property type="entry name" value="N_methyl_site"/>
</dbReference>
<dbReference type="AlphaFoldDB" id="A0A1H9PL81"/>
<dbReference type="GO" id="GO:0005886">
    <property type="term" value="C:plasma membrane"/>
    <property type="evidence" value="ECO:0007669"/>
    <property type="project" value="UniProtKB-SubCell"/>
</dbReference>
<dbReference type="PROSITE" id="PS00409">
    <property type="entry name" value="PROKAR_NTER_METHYL"/>
    <property type="match status" value="1"/>
</dbReference>
<comment type="subcellular location">
    <subcellularLocation>
        <location evidence="1">Cell inner membrane</location>
        <topology evidence="1">Single-pass membrane protein</topology>
    </subcellularLocation>
</comment>
<dbReference type="InterPro" id="IPR045584">
    <property type="entry name" value="Pilin-like"/>
</dbReference>
<dbReference type="Pfam" id="PF12019">
    <property type="entry name" value="GspH"/>
    <property type="match status" value="1"/>
</dbReference>
<reference evidence="15 16" key="1">
    <citation type="submission" date="2016-10" db="EMBL/GenBank/DDBJ databases">
        <authorList>
            <person name="de Groot N.N."/>
        </authorList>
    </citation>
    <scope>NUCLEOTIDE SEQUENCE [LARGE SCALE GENOMIC DNA]</scope>
    <source>
        <strain evidence="14 15">CGMCC 1.9095</strain>
        <strain evidence="13 16">DSM 22558</strain>
    </source>
</reference>
<evidence type="ECO:0000313" key="15">
    <source>
        <dbReference type="Proteomes" id="UP000186599"/>
    </source>
</evidence>
<name>A0A1H9PL81_9GAMM</name>
<gene>
    <name evidence="14" type="ORF">SAMN04487855_0925</name>
    <name evidence="13" type="ORF">SAMN05216589_0700</name>
</gene>
<dbReference type="SUPFAM" id="SSF54523">
    <property type="entry name" value="Pili subunits"/>
    <property type="match status" value="1"/>
</dbReference>
<evidence type="ECO:0000313" key="13">
    <source>
        <dbReference type="EMBL" id="SER48575.1"/>
    </source>
</evidence>
<evidence type="ECO:0000256" key="2">
    <source>
        <dbReference type="ARBA" id="ARBA00021549"/>
    </source>
</evidence>
<evidence type="ECO:0000313" key="16">
    <source>
        <dbReference type="Proteomes" id="UP000186904"/>
    </source>
</evidence>
<evidence type="ECO:0000256" key="3">
    <source>
        <dbReference type="ARBA" id="ARBA00022475"/>
    </source>
</evidence>
<protein>
    <recommendedName>
        <fullName evidence="2">Type II secretion system protein H</fullName>
    </recommendedName>
    <alternativeName>
        <fullName evidence="10">General secretion pathway protein H</fullName>
    </alternativeName>
</protein>
<dbReference type="GO" id="GO:0015628">
    <property type="term" value="P:protein secretion by the type II secretion system"/>
    <property type="evidence" value="ECO:0007669"/>
    <property type="project" value="InterPro"/>
</dbReference>
<organism evidence="13 16">
    <name type="scientific">Halopseudomonas bauzanensis</name>
    <dbReference type="NCBI Taxonomy" id="653930"/>
    <lineage>
        <taxon>Bacteria</taxon>
        <taxon>Pseudomonadati</taxon>
        <taxon>Pseudomonadota</taxon>
        <taxon>Gammaproteobacteria</taxon>
        <taxon>Pseudomonadales</taxon>
        <taxon>Pseudomonadaceae</taxon>
        <taxon>Halopseudomonas</taxon>
    </lineage>
</organism>
<keyword evidence="7 11" id="KW-1133">Transmembrane helix</keyword>
<accession>A0A1H9PL81</accession>
<evidence type="ECO:0000256" key="11">
    <source>
        <dbReference type="SAM" id="Phobius"/>
    </source>
</evidence>
<evidence type="ECO:0000256" key="10">
    <source>
        <dbReference type="ARBA" id="ARBA00030775"/>
    </source>
</evidence>
<evidence type="ECO:0000256" key="1">
    <source>
        <dbReference type="ARBA" id="ARBA00004377"/>
    </source>
</evidence>
<comment type="similarity">
    <text evidence="9">Belongs to the GSP H family.</text>
</comment>
<sequence>MNRYKGFTLIELMVILTILAVVALIAVPSFTTLIRDNRTEAQAETLNALFQFARSEAVIRKIDTFVVIDPSKGEIEVFASSVHGDLLRTSSFDPTIISLDVSATTAGYRPNGTTTVPGFEAVLCGDGNVDNARLVTIAGSGTTTLHNKGKKANGANLGSCTL</sequence>
<keyword evidence="4" id="KW-0488">Methylation</keyword>
<keyword evidence="8 11" id="KW-0472">Membrane</keyword>
<dbReference type="EMBL" id="FOUA01000001">
    <property type="protein sequence ID" value="SFL72839.1"/>
    <property type="molecule type" value="Genomic_DNA"/>
</dbReference>
<evidence type="ECO:0000256" key="6">
    <source>
        <dbReference type="ARBA" id="ARBA00022692"/>
    </source>
</evidence>
<proteinExistence type="inferred from homology"/>
<evidence type="ECO:0000256" key="9">
    <source>
        <dbReference type="ARBA" id="ARBA00025772"/>
    </source>
</evidence>
<feature type="domain" description="General secretion pathway GspH" evidence="12">
    <location>
        <begin position="42"/>
        <end position="141"/>
    </location>
</feature>